<reference evidence="1 2" key="1">
    <citation type="submission" date="2016-10" db="EMBL/GenBank/DDBJ databases">
        <authorList>
            <person name="de Groot N.N."/>
        </authorList>
    </citation>
    <scope>NUCLEOTIDE SEQUENCE [LARGE SCALE GENOMIC DNA]</scope>
    <source>
        <strain evidence="1 2">DSM 19033</strain>
    </source>
</reference>
<keyword evidence="1" id="KW-0808">Transferase</keyword>
<organism evidence="1 2">
    <name type="scientific">Pedobacter hartonius</name>
    <dbReference type="NCBI Taxonomy" id="425514"/>
    <lineage>
        <taxon>Bacteria</taxon>
        <taxon>Pseudomonadati</taxon>
        <taxon>Bacteroidota</taxon>
        <taxon>Sphingobacteriia</taxon>
        <taxon>Sphingobacteriales</taxon>
        <taxon>Sphingobacteriaceae</taxon>
        <taxon>Pedobacter</taxon>
    </lineage>
</organism>
<sequence>MPIPKIIHQTFKTSKLPFLTRWHISRLRKRNPHYTYEFYDDERINAFLSAEYDAKVVSAYKKLNIGAAKADFFRYAVLYKKGGVYLDIDCSVNSRLDDFIAPDDHALLSPEKNPAFFVQWAMMYEAGHPFLKKTMEMVLDNISQNKYPHDVHKMTGPTVYSIAIRECLANDPDISHRVSGVEYAPHLKDKYKWAKFFLYSSRAEHWKKKQVSSTVLRQSHHL</sequence>
<dbReference type="EMBL" id="FNRA01000002">
    <property type="protein sequence ID" value="SEA25526.1"/>
    <property type="molecule type" value="Genomic_DNA"/>
</dbReference>
<evidence type="ECO:0000313" key="1">
    <source>
        <dbReference type="EMBL" id="SEA25526.1"/>
    </source>
</evidence>
<dbReference type="PANTHER" id="PTHR31834:SF1">
    <property type="entry name" value="INITIATION-SPECIFIC ALPHA-1,6-MANNOSYLTRANSFERASE"/>
    <property type="match status" value="1"/>
</dbReference>
<keyword evidence="2" id="KW-1185">Reference proteome</keyword>
<evidence type="ECO:0000313" key="2">
    <source>
        <dbReference type="Proteomes" id="UP000198850"/>
    </source>
</evidence>
<protein>
    <submittedName>
        <fullName evidence="1">Glycosyltransferase sugar-binding region containing DXD motif-containing protein</fullName>
    </submittedName>
</protein>
<dbReference type="Proteomes" id="UP000198850">
    <property type="component" value="Unassembled WGS sequence"/>
</dbReference>
<dbReference type="PANTHER" id="PTHR31834">
    <property type="entry name" value="INITIATION-SPECIFIC ALPHA-1,6-MANNOSYLTRANSFERASE"/>
    <property type="match status" value="1"/>
</dbReference>
<accession>A0A1H3ZP32</accession>
<proteinExistence type="predicted"/>
<dbReference type="GO" id="GO:0006487">
    <property type="term" value="P:protein N-linked glycosylation"/>
    <property type="evidence" value="ECO:0007669"/>
    <property type="project" value="TreeGrafter"/>
</dbReference>
<dbReference type="InterPro" id="IPR039367">
    <property type="entry name" value="Och1-like"/>
</dbReference>
<dbReference type="OrthoDB" id="277808at2"/>
<gene>
    <name evidence="1" type="ORF">SAMN05443550_102439</name>
</gene>
<dbReference type="Pfam" id="PF04488">
    <property type="entry name" value="Gly_transf_sug"/>
    <property type="match status" value="1"/>
</dbReference>
<dbReference type="GO" id="GO:0000009">
    <property type="term" value="F:alpha-1,6-mannosyltransferase activity"/>
    <property type="evidence" value="ECO:0007669"/>
    <property type="project" value="InterPro"/>
</dbReference>
<dbReference type="AlphaFoldDB" id="A0A1H3ZP32"/>
<dbReference type="RefSeq" id="WP_090555573.1">
    <property type="nucleotide sequence ID" value="NZ_FNRA01000002.1"/>
</dbReference>
<dbReference type="STRING" id="425514.SAMN05443550_102439"/>
<name>A0A1H3ZP32_9SPHI</name>
<dbReference type="InterPro" id="IPR029044">
    <property type="entry name" value="Nucleotide-diphossugar_trans"/>
</dbReference>
<dbReference type="Gene3D" id="3.90.550.20">
    <property type="match status" value="1"/>
</dbReference>
<dbReference type="SUPFAM" id="SSF53448">
    <property type="entry name" value="Nucleotide-diphospho-sugar transferases"/>
    <property type="match status" value="1"/>
</dbReference>
<dbReference type="InterPro" id="IPR007577">
    <property type="entry name" value="GlycoTrfase_DXD_sugar-bd_CS"/>
</dbReference>